<evidence type="ECO:0000256" key="5">
    <source>
        <dbReference type="ARBA" id="ARBA00022490"/>
    </source>
</evidence>
<dbReference type="InterPro" id="IPR013785">
    <property type="entry name" value="Aldolase_TIM"/>
</dbReference>
<dbReference type="HAMAP" id="MF_00056">
    <property type="entry name" value="KDO8P_synth"/>
    <property type="match status" value="1"/>
</dbReference>
<comment type="similarity">
    <text evidence="4 9">Belongs to the KdsA family.</text>
</comment>
<keyword evidence="12" id="KW-1185">Reference proteome</keyword>
<organism evidence="11 12">
    <name type="scientific">Vreelandella subglaciescola</name>
    <dbReference type="NCBI Taxonomy" id="29571"/>
    <lineage>
        <taxon>Bacteria</taxon>
        <taxon>Pseudomonadati</taxon>
        <taxon>Pseudomonadota</taxon>
        <taxon>Gammaproteobacteria</taxon>
        <taxon>Oceanospirillales</taxon>
        <taxon>Halomonadaceae</taxon>
        <taxon>Vreelandella</taxon>
    </lineage>
</organism>
<dbReference type="RefSeq" id="WP_079554145.1">
    <property type="nucleotide sequence ID" value="NZ_LT670847.1"/>
</dbReference>
<dbReference type="OrthoDB" id="9776934at2"/>
<dbReference type="GO" id="GO:0008676">
    <property type="term" value="F:3-deoxy-8-phosphooctulonate synthase activity"/>
    <property type="evidence" value="ECO:0007669"/>
    <property type="project" value="UniProtKB-UniRule"/>
</dbReference>
<dbReference type="PANTHER" id="PTHR21057">
    <property type="entry name" value="PHOSPHO-2-DEHYDRO-3-DEOXYHEPTONATE ALDOLASE"/>
    <property type="match status" value="1"/>
</dbReference>
<dbReference type="Pfam" id="PF00793">
    <property type="entry name" value="DAHP_synth_1"/>
    <property type="match status" value="1"/>
</dbReference>
<dbReference type="EMBL" id="LT670847">
    <property type="protein sequence ID" value="SHM35443.1"/>
    <property type="molecule type" value="Genomic_DNA"/>
</dbReference>
<dbReference type="Gene3D" id="3.20.20.70">
    <property type="entry name" value="Aldolase class I"/>
    <property type="match status" value="1"/>
</dbReference>
<dbReference type="UniPathway" id="UPA00357">
    <property type="reaction ID" value="UER00474"/>
</dbReference>
<dbReference type="GO" id="GO:0005737">
    <property type="term" value="C:cytoplasm"/>
    <property type="evidence" value="ECO:0007669"/>
    <property type="project" value="UniProtKB-SubCell"/>
</dbReference>
<accession>A0A1M7I4F8</accession>
<evidence type="ECO:0000256" key="8">
    <source>
        <dbReference type="ARBA" id="ARBA00049112"/>
    </source>
</evidence>
<comment type="pathway">
    <text evidence="2">Bacterial outer membrane biogenesis; lipopolysaccharide biosynthesis.</text>
</comment>
<dbReference type="GO" id="GO:0019294">
    <property type="term" value="P:keto-3-deoxy-D-manno-octulosonic acid biosynthetic process"/>
    <property type="evidence" value="ECO:0007669"/>
    <property type="project" value="UniProtKB-UniRule"/>
</dbReference>
<evidence type="ECO:0000256" key="6">
    <source>
        <dbReference type="ARBA" id="ARBA00022679"/>
    </source>
</evidence>
<evidence type="ECO:0000313" key="11">
    <source>
        <dbReference type="EMBL" id="SHM35443.1"/>
    </source>
</evidence>
<dbReference type="NCBIfam" id="TIGR01362">
    <property type="entry name" value="KDO8P_synth"/>
    <property type="match status" value="1"/>
</dbReference>
<evidence type="ECO:0000256" key="3">
    <source>
        <dbReference type="ARBA" id="ARBA00004845"/>
    </source>
</evidence>
<keyword evidence="7 9" id="KW-0448">Lipopolysaccharide biosynthesis</keyword>
<dbReference type="InterPro" id="IPR006269">
    <property type="entry name" value="KDO8P_synthase"/>
</dbReference>
<evidence type="ECO:0000313" key="12">
    <source>
        <dbReference type="Proteomes" id="UP000190911"/>
    </source>
</evidence>
<comment type="pathway">
    <text evidence="3 9">Carbohydrate biosynthesis; 3-deoxy-D-manno-octulosonate biosynthesis; 3-deoxy-D-manno-octulosonate from D-ribulose 5-phosphate: step 2/3.</text>
</comment>
<name>A0A1M7I4F8_9GAMM</name>
<keyword evidence="6 9" id="KW-0808">Transferase</keyword>
<dbReference type="Proteomes" id="UP000190911">
    <property type="component" value="Chromosome I"/>
</dbReference>
<reference evidence="11 12" key="1">
    <citation type="submission" date="2016-11" db="EMBL/GenBank/DDBJ databases">
        <authorList>
            <person name="Jaros S."/>
            <person name="Januszkiewicz K."/>
            <person name="Wedrychowicz H."/>
        </authorList>
    </citation>
    <scope>NUCLEOTIDE SEQUENCE [LARGE SCALE GENOMIC DNA]</scope>
    <source>
        <strain evidence="11 12">ACAM 12</strain>
    </source>
</reference>
<keyword evidence="5 9" id="KW-0963">Cytoplasm</keyword>
<dbReference type="InParanoid" id="A0A1M7I4F8"/>
<dbReference type="EC" id="2.5.1.55" evidence="9"/>
<evidence type="ECO:0000256" key="7">
    <source>
        <dbReference type="ARBA" id="ARBA00022985"/>
    </source>
</evidence>
<comment type="subcellular location">
    <subcellularLocation>
        <location evidence="1 9">Cytoplasm</location>
    </subcellularLocation>
</comment>
<dbReference type="STRING" id="29571.SAMN05878437_2533"/>
<dbReference type="InterPro" id="IPR006218">
    <property type="entry name" value="DAHP1/KDSA"/>
</dbReference>
<feature type="domain" description="DAHP synthetase I/KDSA" evidence="10">
    <location>
        <begin position="23"/>
        <end position="282"/>
    </location>
</feature>
<dbReference type="UniPathway" id="UPA00030"/>
<evidence type="ECO:0000259" key="10">
    <source>
        <dbReference type="Pfam" id="PF00793"/>
    </source>
</evidence>
<evidence type="ECO:0000256" key="9">
    <source>
        <dbReference type="HAMAP-Rule" id="MF_00056"/>
    </source>
</evidence>
<evidence type="ECO:0000256" key="4">
    <source>
        <dbReference type="ARBA" id="ARBA00010499"/>
    </source>
</evidence>
<evidence type="ECO:0000256" key="2">
    <source>
        <dbReference type="ARBA" id="ARBA00004756"/>
    </source>
</evidence>
<sequence length="294" mass="31134">MSEAANTASPQPTPDERHINVAGLTAGNSLPLMLLGGMNVLESPALADEVASAFVEATGPLSMPYVYKASFDKANRSSIHAYRGPGLEKGLQMLADIKARHGVPVITDVHEPWQAAPAAEVADIIQLPAFLARQTDLVVALAKTGAVINIKKPQFLAPHEMRHILAKCREAGNDNLMLCERGTSFGYNNLVVDMLGLGDMKQTGYPIFFDATHALQRPGGRADSAGGRRAQVAELARAGVAVGLAGLFLEAHPDPDRARCDGPCALPLDQLAPFLHQLAALDGLVKGFAPLAIR</sequence>
<dbReference type="AlphaFoldDB" id="A0A1M7I4F8"/>
<dbReference type="FunCoup" id="A0A1M7I4F8">
    <property type="interactions" value="439"/>
</dbReference>
<comment type="catalytic activity">
    <reaction evidence="8 9">
        <text>D-arabinose 5-phosphate + phosphoenolpyruvate + H2O = 3-deoxy-alpha-D-manno-2-octulosonate-8-phosphate + phosphate</text>
        <dbReference type="Rhea" id="RHEA:14053"/>
        <dbReference type="ChEBI" id="CHEBI:15377"/>
        <dbReference type="ChEBI" id="CHEBI:43474"/>
        <dbReference type="ChEBI" id="CHEBI:57693"/>
        <dbReference type="ChEBI" id="CHEBI:58702"/>
        <dbReference type="ChEBI" id="CHEBI:85985"/>
        <dbReference type="EC" id="2.5.1.55"/>
    </reaction>
</comment>
<dbReference type="SUPFAM" id="SSF51569">
    <property type="entry name" value="Aldolase"/>
    <property type="match status" value="1"/>
</dbReference>
<protein>
    <recommendedName>
        <fullName evidence="9">2-dehydro-3-deoxyphosphooctonate aldolase</fullName>
        <ecNumber evidence="9">2.5.1.55</ecNumber>
    </recommendedName>
    <alternativeName>
        <fullName evidence="9">3-deoxy-D-manno-octulosonic acid 8-phosphate synthase</fullName>
    </alternativeName>
    <alternativeName>
        <fullName evidence="9">KDO-8-phosphate synthase</fullName>
        <shortName evidence="9">KDO 8-P synthase</shortName>
        <shortName evidence="9">KDOPS</shortName>
    </alternativeName>
    <alternativeName>
        <fullName evidence="9">Phospho-2-dehydro-3-deoxyoctonate aldolase</fullName>
    </alternativeName>
</protein>
<evidence type="ECO:0000256" key="1">
    <source>
        <dbReference type="ARBA" id="ARBA00004496"/>
    </source>
</evidence>
<dbReference type="NCBIfam" id="NF003543">
    <property type="entry name" value="PRK05198.1"/>
    <property type="match status" value="1"/>
</dbReference>
<gene>
    <name evidence="9" type="primary">kdsA</name>
    <name evidence="11" type="ORF">SAMN05878437_2533</name>
</gene>
<proteinExistence type="inferred from homology"/>